<dbReference type="AlphaFoldDB" id="A0AAD3CRK0"/>
<gene>
    <name evidence="1" type="ORF">CTEN210_07069</name>
</gene>
<reference evidence="1 2" key="1">
    <citation type="journal article" date="2021" name="Sci. Rep.">
        <title>The genome of the diatom Chaetoceros tenuissimus carries an ancient integrated fragment of an extant virus.</title>
        <authorList>
            <person name="Hongo Y."/>
            <person name="Kimura K."/>
            <person name="Takaki Y."/>
            <person name="Yoshida Y."/>
            <person name="Baba S."/>
            <person name="Kobayashi G."/>
            <person name="Nagasaki K."/>
            <person name="Hano T."/>
            <person name="Tomaru Y."/>
        </authorList>
    </citation>
    <scope>NUCLEOTIDE SEQUENCE [LARGE SCALE GENOMIC DNA]</scope>
    <source>
        <strain evidence="1 2">NIES-3715</strain>
    </source>
</reference>
<protein>
    <submittedName>
        <fullName evidence="1">Uncharacterized protein</fullName>
    </submittedName>
</protein>
<organism evidence="1 2">
    <name type="scientific">Chaetoceros tenuissimus</name>
    <dbReference type="NCBI Taxonomy" id="426638"/>
    <lineage>
        <taxon>Eukaryota</taxon>
        <taxon>Sar</taxon>
        <taxon>Stramenopiles</taxon>
        <taxon>Ochrophyta</taxon>
        <taxon>Bacillariophyta</taxon>
        <taxon>Coscinodiscophyceae</taxon>
        <taxon>Chaetocerotophycidae</taxon>
        <taxon>Chaetocerotales</taxon>
        <taxon>Chaetocerotaceae</taxon>
        <taxon>Chaetoceros</taxon>
    </lineage>
</organism>
<accession>A0AAD3CRK0</accession>
<dbReference type="EMBL" id="BLLK01000040">
    <property type="protein sequence ID" value="GFH50593.1"/>
    <property type="molecule type" value="Genomic_DNA"/>
</dbReference>
<proteinExistence type="predicted"/>
<keyword evidence="2" id="KW-1185">Reference proteome</keyword>
<dbReference type="Proteomes" id="UP001054902">
    <property type="component" value="Unassembled WGS sequence"/>
</dbReference>
<evidence type="ECO:0000313" key="2">
    <source>
        <dbReference type="Proteomes" id="UP001054902"/>
    </source>
</evidence>
<name>A0AAD3CRK0_9STRA</name>
<sequence>MKDNCKKGISDPFTVIRPVSIDSDLESLKGTHHVCTLLQELKCSIIQANMQDFFVIPHSFDADGKPNTMSFTIMLDGIGTLKEETFIMAMKFYIRKSPKTYHVEDAVWSGEKILNSCNEELKPKPKECVKKFQRTLSVDYN</sequence>
<comment type="caution">
    <text evidence="1">The sequence shown here is derived from an EMBL/GenBank/DDBJ whole genome shotgun (WGS) entry which is preliminary data.</text>
</comment>
<evidence type="ECO:0000313" key="1">
    <source>
        <dbReference type="EMBL" id="GFH50593.1"/>
    </source>
</evidence>